<feature type="region of interest" description="Disordered" evidence="1">
    <location>
        <begin position="156"/>
        <end position="178"/>
    </location>
</feature>
<proteinExistence type="predicted"/>
<dbReference type="VEuPathDB" id="FungiDB:HGUI_02633"/>
<feature type="compositionally biased region" description="Polar residues" evidence="1">
    <location>
        <begin position="17"/>
        <end position="61"/>
    </location>
</feature>
<keyword evidence="3" id="KW-1185">Reference proteome</keyword>
<feature type="region of interest" description="Disordered" evidence="1">
    <location>
        <begin position="191"/>
        <end position="211"/>
    </location>
</feature>
<protein>
    <submittedName>
        <fullName evidence="2">Uncharacterized protein</fullName>
    </submittedName>
</protein>
<name>A0A1L0CPP2_9ASCO</name>
<gene>
    <name evidence="2" type="ORF">HGUI_02633</name>
</gene>
<sequence length="211" mass="23989">MQHNIPPSTPVKGTKYQKLNNNHRAQSAQSSKTHNNTGYSMGALSSDNGLITPQTVSRFKNTQSSRKKPSSQQTPKPKNSGNSFHLNTATKRMLQTPQNNDEDIREKLLTDMFMTPNLFNPTTPVVKLNFDSESDNDLPHTPKNKIMTFEDAENLHNKSSKKNMTNKNKKLTNDHDDDEIYIRKAVLKNPFLSDDNSSDENNKVKKKLEFK</sequence>
<dbReference type="EMBL" id="FQNF01000050">
    <property type="protein sequence ID" value="SGZ40433.1"/>
    <property type="molecule type" value="Genomic_DNA"/>
</dbReference>
<feature type="region of interest" description="Disordered" evidence="1">
    <location>
        <begin position="1"/>
        <end position="85"/>
    </location>
</feature>
<organism evidence="2 3">
    <name type="scientific">Hanseniaspora guilliermondii</name>
    <dbReference type="NCBI Taxonomy" id="56406"/>
    <lineage>
        <taxon>Eukaryota</taxon>
        <taxon>Fungi</taxon>
        <taxon>Dikarya</taxon>
        <taxon>Ascomycota</taxon>
        <taxon>Saccharomycotina</taxon>
        <taxon>Saccharomycetes</taxon>
        <taxon>Saccharomycodales</taxon>
        <taxon>Saccharomycodaceae</taxon>
        <taxon>Hanseniaspora</taxon>
    </lineage>
</organism>
<reference evidence="3" key="1">
    <citation type="submission" date="2016-11" db="EMBL/GenBank/DDBJ databases">
        <authorList>
            <person name="Guldener U."/>
        </authorList>
    </citation>
    <scope>NUCLEOTIDE SEQUENCE [LARGE SCALE GENOMIC DNA]</scope>
</reference>
<accession>A0A1L0CPP2</accession>
<feature type="compositionally biased region" description="Basic and acidic residues" evidence="1">
    <location>
        <begin position="200"/>
        <end position="211"/>
    </location>
</feature>
<dbReference type="AlphaFoldDB" id="A0A1L0CPP2"/>
<evidence type="ECO:0000313" key="2">
    <source>
        <dbReference type="EMBL" id="SGZ40433.1"/>
    </source>
</evidence>
<evidence type="ECO:0000313" key="3">
    <source>
        <dbReference type="Proteomes" id="UP000183365"/>
    </source>
</evidence>
<evidence type="ECO:0000256" key="1">
    <source>
        <dbReference type="SAM" id="MobiDB-lite"/>
    </source>
</evidence>
<dbReference type="Proteomes" id="UP000183365">
    <property type="component" value="Unassembled WGS sequence"/>
</dbReference>
<dbReference type="OrthoDB" id="3972462at2759"/>